<dbReference type="AlphaFoldDB" id="A0ABD3JNI0"/>
<evidence type="ECO:0000313" key="8">
    <source>
        <dbReference type="Proteomes" id="UP001634007"/>
    </source>
</evidence>
<name>A0ABD3JNI0_EUCGL</name>
<dbReference type="InterPro" id="IPR010264">
    <property type="entry name" value="Self-incomp_S1"/>
</dbReference>
<feature type="chain" id="PRO_5044534202" description="S-protein homolog" evidence="6">
    <location>
        <begin position="18"/>
        <end position="151"/>
    </location>
</feature>
<dbReference type="GO" id="GO:0060320">
    <property type="term" value="P:rejection of self pollen"/>
    <property type="evidence" value="ECO:0007669"/>
    <property type="project" value="UniProtKB-KW"/>
</dbReference>
<evidence type="ECO:0000256" key="4">
    <source>
        <dbReference type="ARBA" id="ARBA00022525"/>
    </source>
</evidence>
<evidence type="ECO:0000256" key="6">
    <source>
        <dbReference type="RuleBase" id="RU367044"/>
    </source>
</evidence>
<feature type="signal peptide" evidence="6">
    <location>
        <begin position="1"/>
        <end position="17"/>
    </location>
</feature>
<comment type="subcellular location">
    <subcellularLocation>
        <location evidence="1 6">Secreted</location>
    </subcellularLocation>
</comment>
<keyword evidence="5 6" id="KW-0732">Signal</keyword>
<keyword evidence="8" id="KW-1185">Reference proteome</keyword>
<protein>
    <recommendedName>
        <fullName evidence="6">S-protein homolog</fullName>
    </recommendedName>
</protein>
<sequence length="151" mass="17218">MALFSNHIFLLLSLTLAFSGGATPLSRNETGGARGDFVISPFKTVVQVFNRLYGTSFTIHCKSKDNDLGTHMVGPKGNYRFKFRANFWGTTLFFCRVSWAKGWTVFNIYSTKRDIGRCQTYCKWEVLGDGLYGYRQNDKVCDLKLPFKNKP</sequence>
<dbReference type="Proteomes" id="UP001634007">
    <property type="component" value="Unassembled WGS sequence"/>
</dbReference>
<reference evidence="7 8" key="1">
    <citation type="submission" date="2024-11" db="EMBL/GenBank/DDBJ databases">
        <title>Chromosome-level genome assembly of Eucalyptus globulus Labill. provides insights into its genome evolution.</title>
        <authorList>
            <person name="Li X."/>
        </authorList>
    </citation>
    <scope>NUCLEOTIDE SEQUENCE [LARGE SCALE GENOMIC DNA]</scope>
    <source>
        <strain evidence="7">CL2024</strain>
        <tissue evidence="7">Fresh tender leaves</tissue>
    </source>
</reference>
<dbReference type="Pfam" id="PF05938">
    <property type="entry name" value="Self-incomp_S1"/>
    <property type="match status" value="1"/>
</dbReference>
<organism evidence="7 8">
    <name type="scientific">Eucalyptus globulus</name>
    <name type="common">Tasmanian blue gum</name>
    <dbReference type="NCBI Taxonomy" id="34317"/>
    <lineage>
        <taxon>Eukaryota</taxon>
        <taxon>Viridiplantae</taxon>
        <taxon>Streptophyta</taxon>
        <taxon>Embryophyta</taxon>
        <taxon>Tracheophyta</taxon>
        <taxon>Spermatophyta</taxon>
        <taxon>Magnoliopsida</taxon>
        <taxon>eudicotyledons</taxon>
        <taxon>Gunneridae</taxon>
        <taxon>Pentapetalae</taxon>
        <taxon>rosids</taxon>
        <taxon>malvids</taxon>
        <taxon>Myrtales</taxon>
        <taxon>Myrtaceae</taxon>
        <taxon>Myrtoideae</taxon>
        <taxon>Eucalypteae</taxon>
        <taxon>Eucalyptus</taxon>
    </lineage>
</organism>
<dbReference type="PANTHER" id="PTHR31232:SF43">
    <property type="entry name" value="S-PROTEIN HOMOLOG 29-RELATED"/>
    <property type="match status" value="1"/>
</dbReference>
<gene>
    <name evidence="7" type="ORF">ACJRO7_030159</name>
</gene>
<dbReference type="GO" id="GO:0005576">
    <property type="term" value="C:extracellular region"/>
    <property type="evidence" value="ECO:0007669"/>
    <property type="project" value="UniProtKB-SubCell"/>
</dbReference>
<comment type="similarity">
    <text evidence="2 6">Belongs to the plant self-incompatibility (S1) protein family.</text>
</comment>
<evidence type="ECO:0000256" key="1">
    <source>
        <dbReference type="ARBA" id="ARBA00004613"/>
    </source>
</evidence>
<evidence type="ECO:0000256" key="2">
    <source>
        <dbReference type="ARBA" id="ARBA00005581"/>
    </source>
</evidence>
<dbReference type="PANTHER" id="PTHR31232">
    <property type="match status" value="1"/>
</dbReference>
<evidence type="ECO:0000256" key="3">
    <source>
        <dbReference type="ARBA" id="ARBA00022471"/>
    </source>
</evidence>
<evidence type="ECO:0000256" key="5">
    <source>
        <dbReference type="ARBA" id="ARBA00022729"/>
    </source>
</evidence>
<evidence type="ECO:0000313" key="7">
    <source>
        <dbReference type="EMBL" id="KAL3725100.1"/>
    </source>
</evidence>
<comment type="caution">
    <text evidence="7">The sequence shown here is derived from an EMBL/GenBank/DDBJ whole genome shotgun (WGS) entry which is preliminary data.</text>
</comment>
<dbReference type="EMBL" id="JBJKBG010000008">
    <property type="protein sequence ID" value="KAL3725100.1"/>
    <property type="molecule type" value="Genomic_DNA"/>
</dbReference>
<keyword evidence="3 6" id="KW-0713">Self-incompatibility</keyword>
<keyword evidence="4 6" id="KW-0964">Secreted</keyword>
<accession>A0ABD3JNI0</accession>
<proteinExistence type="inferred from homology"/>